<dbReference type="OrthoDB" id="2356263at2"/>
<keyword evidence="5" id="KW-1185">Reference proteome</keyword>
<feature type="DNA-binding region" description="H-T-H motif" evidence="2">
    <location>
        <begin position="22"/>
        <end position="41"/>
    </location>
</feature>
<dbReference type="SUPFAM" id="SSF46689">
    <property type="entry name" value="Homeodomain-like"/>
    <property type="match status" value="1"/>
</dbReference>
<name>A0A4T3F0S3_9SPHN</name>
<reference evidence="4 5" key="1">
    <citation type="submission" date="2019-04" db="EMBL/GenBank/DDBJ databases">
        <title>Altererythrobacter aquimixticola sp. nov., isolated from sediment of junction between the ocean and a freshwater spring.</title>
        <authorList>
            <person name="Yoon J.-H."/>
        </authorList>
    </citation>
    <scope>NUCLEOTIDE SEQUENCE [LARGE SCALE GENOMIC DNA]</scope>
    <source>
        <strain evidence="4 5">SSKS-13</strain>
    </source>
</reference>
<evidence type="ECO:0000256" key="1">
    <source>
        <dbReference type="ARBA" id="ARBA00023125"/>
    </source>
</evidence>
<evidence type="ECO:0000313" key="5">
    <source>
        <dbReference type="Proteomes" id="UP000309389"/>
    </source>
</evidence>
<dbReference type="InterPro" id="IPR015292">
    <property type="entry name" value="Tscrpt_reg_YbiH_C"/>
</dbReference>
<dbReference type="InterPro" id="IPR036271">
    <property type="entry name" value="Tet_transcr_reg_TetR-rel_C_sf"/>
</dbReference>
<proteinExistence type="predicted"/>
<dbReference type="GO" id="GO:0000976">
    <property type="term" value="F:transcription cis-regulatory region binding"/>
    <property type="evidence" value="ECO:0007669"/>
    <property type="project" value="TreeGrafter"/>
</dbReference>
<comment type="caution">
    <text evidence="4">The sequence shown here is derived from an EMBL/GenBank/DDBJ whole genome shotgun (WGS) entry which is preliminary data.</text>
</comment>
<dbReference type="PANTHER" id="PTHR30055:SF146">
    <property type="entry name" value="HTH-TYPE TRANSCRIPTIONAL DUAL REGULATOR CECR"/>
    <property type="match status" value="1"/>
</dbReference>
<dbReference type="EMBL" id="SSHH01000002">
    <property type="protein sequence ID" value="TIX50671.1"/>
    <property type="molecule type" value="Genomic_DNA"/>
</dbReference>
<dbReference type="InterPro" id="IPR050109">
    <property type="entry name" value="HTH-type_TetR-like_transc_reg"/>
</dbReference>
<feature type="domain" description="HTH tetR-type" evidence="3">
    <location>
        <begin position="1"/>
        <end position="59"/>
    </location>
</feature>
<keyword evidence="1 2" id="KW-0238">DNA-binding</keyword>
<dbReference type="InterPro" id="IPR009057">
    <property type="entry name" value="Homeodomain-like_sf"/>
</dbReference>
<dbReference type="PANTHER" id="PTHR30055">
    <property type="entry name" value="HTH-TYPE TRANSCRIPTIONAL REGULATOR RUTR"/>
    <property type="match status" value="1"/>
</dbReference>
<dbReference type="Pfam" id="PF09209">
    <property type="entry name" value="CecR_C"/>
    <property type="match status" value="1"/>
</dbReference>
<evidence type="ECO:0000259" key="3">
    <source>
        <dbReference type="PROSITE" id="PS50977"/>
    </source>
</evidence>
<dbReference type="RefSeq" id="WP_136693691.1">
    <property type="nucleotide sequence ID" value="NZ_SSHH01000002.1"/>
</dbReference>
<evidence type="ECO:0000256" key="2">
    <source>
        <dbReference type="PROSITE-ProRule" id="PRU00335"/>
    </source>
</evidence>
<accession>A0A4T3F0S3</accession>
<dbReference type="Gene3D" id="1.10.357.10">
    <property type="entry name" value="Tetracycline Repressor, domain 2"/>
    <property type="match status" value="1"/>
</dbReference>
<dbReference type="SUPFAM" id="SSF48498">
    <property type="entry name" value="Tetracyclin repressor-like, C-terminal domain"/>
    <property type="match status" value="1"/>
</dbReference>
<dbReference type="AlphaFoldDB" id="A0A4T3F0S3"/>
<dbReference type="GO" id="GO:0003700">
    <property type="term" value="F:DNA-binding transcription factor activity"/>
    <property type="evidence" value="ECO:0007669"/>
    <property type="project" value="TreeGrafter"/>
</dbReference>
<dbReference type="InterPro" id="IPR001647">
    <property type="entry name" value="HTH_TetR"/>
</dbReference>
<dbReference type="Pfam" id="PF00440">
    <property type="entry name" value="TetR_N"/>
    <property type="match status" value="1"/>
</dbReference>
<evidence type="ECO:0000313" key="4">
    <source>
        <dbReference type="EMBL" id="TIX50671.1"/>
    </source>
</evidence>
<gene>
    <name evidence="4" type="ORF">E5222_10485</name>
</gene>
<protein>
    <submittedName>
        <fullName evidence="4">DUF1956 domain-containing protein</fullName>
    </submittedName>
</protein>
<dbReference type="PROSITE" id="PS50977">
    <property type="entry name" value="HTH_TETR_2"/>
    <property type="match status" value="1"/>
</dbReference>
<dbReference type="Proteomes" id="UP000309389">
    <property type="component" value="Unassembled WGS sequence"/>
</dbReference>
<sequence length="204" mass="22360">MREKLIHVAIEKFGKRGFDAVGTREIAAAVDTPMSSITYHFGGKEGLYLAAAEHIFDHLKTHVAPPVEDLPSEGASDEERVVAICDALRRIGGFMLSDESAPFALFIGREQQDPTPGVLELKRERIMPIMIHLAAQVRVLRPELSEEEAKAVAVYLFGMAITLRHARASLGMLLEKETLDDATKAMLLDQLEQSARAVLAGNGK</sequence>
<organism evidence="4 5">
    <name type="scientific">Alteraurantiacibacter aquimixticola</name>
    <dbReference type="NCBI Taxonomy" id="2489173"/>
    <lineage>
        <taxon>Bacteria</taxon>
        <taxon>Pseudomonadati</taxon>
        <taxon>Pseudomonadota</taxon>
        <taxon>Alphaproteobacteria</taxon>
        <taxon>Sphingomonadales</taxon>
        <taxon>Erythrobacteraceae</taxon>
        <taxon>Alteraurantiacibacter</taxon>
    </lineage>
</organism>
<dbReference type="Gene3D" id="1.10.10.60">
    <property type="entry name" value="Homeodomain-like"/>
    <property type="match status" value="1"/>
</dbReference>